<dbReference type="InterPro" id="IPR050140">
    <property type="entry name" value="SRY-related_HMG-box_TF-like"/>
</dbReference>
<evidence type="ECO:0000256" key="2">
    <source>
        <dbReference type="ARBA" id="ARBA00023163"/>
    </source>
</evidence>
<dbReference type="CDD" id="cd01389">
    <property type="entry name" value="HMG-box_ROX1-like"/>
    <property type="match status" value="1"/>
</dbReference>
<dbReference type="InterPro" id="IPR009071">
    <property type="entry name" value="HMG_box_dom"/>
</dbReference>
<proteinExistence type="predicted"/>
<dbReference type="EMBL" id="JABCKV010000023">
    <property type="protein sequence ID" value="KAG5646273.1"/>
    <property type="molecule type" value="Genomic_DNA"/>
</dbReference>
<dbReference type="OrthoDB" id="6247875at2759"/>
<dbReference type="PROSITE" id="PS50118">
    <property type="entry name" value="HMG_BOX_2"/>
    <property type="match status" value="1"/>
</dbReference>
<dbReference type="Pfam" id="PF00505">
    <property type="entry name" value="HMG_box"/>
    <property type="match status" value="1"/>
</dbReference>
<evidence type="ECO:0000259" key="5">
    <source>
        <dbReference type="PROSITE" id="PS50118"/>
    </source>
</evidence>
<reference evidence="6" key="1">
    <citation type="submission" date="2020-07" db="EMBL/GenBank/DDBJ databases">
        <authorList>
            <person name="Nieuwenhuis M."/>
            <person name="Van De Peppel L.J.J."/>
        </authorList>
    </citation>
    <scope>NUCLEOTIDE SEQUENCE</scope>
    <source>
        <strain evidence="6">AP01</strain>
        <tissue evidence="6">Mycelium</tissue>
    </source>
</reference>
<accession>A0A9P7KD74</accession>
<dbReference type="PANTHER" id="PTHR10270">
    <property type="entry name" value="SOX TRANSCRIPTION FACTOR"/>
    <property type="match status" value="1"/>
</dbReference>
<feature type="compositionally biased region" description="Basic residues" evidence="4">
    <location>
        <begin position="98"/>
        <end position="108"/>
    </location>
</feature>
<protein>
    <recommendedName>
        <fullName evidence="5">HMG box domain-containing protein</fullName>
    </recommendedName>
</protein>
<comment type="caution">
    <text evidence="6">The sequence shown here is derived from an EMBL/GenBank/DDBJ whole genome shotgun (WGS) entry which is preliminary data.</text>
</comment>
<gene>
    <name evidence="6" type="ORF">DXG03_003869</name>
</gene>
<dbReference type="GO" id="GO:0001228">
    <property type="term" value="F:DNA-binding transcription activator activity, RNA polymerase II-specific"/>
    <property type="evidence" value="ECO:0007669"/>
    <property type="project" value="TreeGrafter"/>
</dbReference>
<organism evidence="6 7">
    <name type="scientific">Asterophora parasitica</name>
    <dbReference type="NCBI Taxonomy" id="117018"/>
    <lineage>
        <taxon>Eukaryota</taxon>
        <taxon>Fungi</taxon>
        <taxon>Dikarya</taxon>
        <taxon>Basidiomycota</taxon>
        <taxon>Agaricomycotina</taxon>
        <taxon>Agaricomycetes</taxon>
        <taxon>Agaricomycetidae</taxon>
        <taxon>Agaricales</taxon>
        <taxon>Tricholomatineae</taxon>
        <taxon>Lyophyllaceae</taxon>
        <taxon>Asterophora</taxon>
    </lineage>
</organism>
<dbReference type="SMART" id="SM00398">
    <property type="entry name" value="HMG"/>
    <property type="match status" value="1"/>
</dbReference>
<keyword evidence="7" id="KW-1185">Reference proteome</keyword>
<feature type="DNA-binding region" description="HMG box" evidence="3">
    <location>
        <begin position="13"/>
        <end position="83"/>
    </location>
</feature>
<dbReference type="Gene3D" id="1.10.30.10">
    <property type="entry name" value="High mobility group box domain"/>
    <property type="match status" value="1"/>
</dbReference>
<feature type="compositionally biased region" description="Low complexity" evidence="4">
    <location>
        <begin position="119"/>
        <end position="132"/>
    </location>
</feature>
<feature type="region of interest" description="Disordered" evidence="4">
    <location>
        <begin position="208"/>
        <end position="240"/>
    </location>
</feature>
<dbReference type="GO" id="GO:0000978">
    <property type="term" value="F:RNA polymerase II cis-regulatory region sequence-specific DNA binding"/>
    <property type="evidence" value="ECO:0007669"/>
    <property type="project" value="TreeGrafter"/>
</dbReference>
<evidence type="ECO:0000256" key="3">
    <source>
        <dbReference type="PROSITE-ProRule" id="PRU00267"/>
    </source>
</evidence>
<feature type="compositionally biased region" description="Basic and acidic residues" evidence="4">
    <location>
        <begin position="87"/>
        <end position="97"/>
    </location>
</feature>
<evidence type="ECO:0000313" key="6">
    <source>
        <dbReference type="EMBL" id="KAG5646273.1"/>
    </source>
</evidence>
<feature type="compositionally biased region" description="Polar residues" evidence="4">
    <location>
        <begin position="221"/>
        <end position="237"/>
    </location>
</feature>
<feature type="compositionally biased region" description="Low complexity" evidence="4">
    <location>
        <begin position="160"/>
        <end position="176"/>
    </location>
</feature>
<evidence type="ECO:0000313" key="7">
    <source>
        <dbReference type="Proteomes" id="UP000775547"/>
    </source>
</evidence>
<evidence type="ECO:0000256" key="4">
    <source>
        <dbReference type="SAM" id="MobiDB-lite"/>
    </source>
</evidence>
<dbReference type="GO" id="GO:0030154">
    <property type="term" value="P:cell differentiation"/>
    <property type="evidence" value="ECO:0007669"/>
    <property type="project" value="TreeGrafter"/>
</dbReference>
<keyword evidence="2" id="KW-0804">Transcription</keyword>
<keyword evidence="1 3" id="KW-0238">DNA-binding</keyword>
<sequence>MPPARTTNDEATIPRPPNSWILYRSAMVALLGPPPDGETRSQAEVSRMISRMWKTEAPAVRAEYEHRAEQRKIEHAAKYPNYRYTPKSKELKQELKQAKARGKGKAKRGGSEVFEPAESSSRGSSQSLPLTSHKYPYYIQDGAKESSPDPYTSGGPSPPMSAAESPSPESFQSSPQIQSAKRVEAQPVPTQNVNSHYRPHTAIIHSQPTSVVQQPAVPSEAATTQYRAVSNDPQLPQTGVYYPQPQYQQPPVPQMLQADQVGQLYPQQYAFVNSTVPQEDAVEPQDLLSFHLNQYAGQNLAAWAFENPEFQAGLDQFLNTTSGDCYQMQINPDTQQTVGETPVGPLEVELGQLQYDFSSLDDWNNQPPLDMGGYQNFFDNTVTQNDAHQNLAGPSSSIHPSPTEGLGLLPAIEPQQTFDMSNFVNFDPAFDYRPPSPVVEEAPVVPAPAPYVPPSGAAHNNKRRVAASWNPSFAMTDPIDV</sequence>
<feature type="compositionally biased region" description="Basic and acidic residues" evidence="4">
    <location>
        <begin position="65"/>
        <end position="77"/>
    </location>
</feature>
<feature type="region of interest" description="Disordered" evidence="4">
    <location>
        <begin position="65"/>
        <end position="194"/>
    </location>
</feature>
<dbReference type="AlphaFoldDB" id="A0A9P7KD74"/>
<feature type="domain" description="HMG box" evidence="5">
    <location>
        <begin position="13"/>
        <end position="83"/>
    </location>
</feature>
<keyword evidence="3" id="KW-0539">Nucleus</keyword>
<dbReference type="InterPro" id="IPR036910">
    <property type="entry name" value="HMG_box_dom_sf"/>
</dbReference>
<dbReference type="Proteomes" id="UP000775547">
    <property type="component" value="Unassembled WGS sequence"/>
</dbReference>
<dbReference type="GO" id="GO:0005634">
    <property type="term" value="C:nucleus"/>
    <property type="evidence" value="ECO:0007669"/>
    <property type="project" value="UniProtKB-UniRule"/>
</dbReference>
<reference evidence="6" key="2">
    <citation type="submission" date="2021-10" db="EMBL/GenBank/DDBJ databases">
        <title>Phylogenomics reveals ancestral predisposition of the termite-cultivated fungus Termitomyces towards a domesticated lifestyle.</title>
        <authorList>
            <person name="Auxier B."/>
            <person name="Grum-Grzhimaylo A."/>
            <person name="Cardenas M.E."/>
            <person name="Lodge J.D."/>
            <person name="Laessoe T."/>
            <person name="Pedersen O."/>
            <person name="Smith M.E."/>
            <person name="Kuyper T.W."/>
            <person name="Franco-Molano E.A."/>
            <person name="Baroni T.J."/>
            <person name="Aanen D.K."/>
        </authorList>
    </citation>
    <scope>NUCLEOTIDE SEQUENCE</scope>
    <source>
        <strain evidence="6">AP01</strain>
        <tissue evidence="6">Mycelium</tissue>
    </source>
</reference>
<name>A0A9P7KD74_9AGAR</name>
<dbReference type="SUPFAM" id="SSF47095">
    <property type="entry name" value="HMG-box"/>
    <property type="match status" value="1"/>
</dbReference>
<evidence type="ECO:0000256" key="1">
    <source>
        <dbReference type="ARBA" id="ARBA00023125"/>
    </source>
</evidence>
<dbReference type="PANTHER" id="PTHR10270:SF161">
    <property type="entry name" value="SEX-DETERMINING REGION Y PROTEIN"/>
    <property type="match status" value="1"/>
</dbReference>